<organism evidence="8 9">
    <name type="scientific">Chlorella ohadii</name>
    <dbReference type="NCBI Taxonomy" id="2649997"/>
    <lineage>
        <taxon>Eukaryota</taxon>
        <taxon>Viridiplantae</taxon>
        <taxon>Chlorophyta</taxon>
        <taxon>core chlorophytes</taxon>
        <taxon>Trebouxiophyceae</taxon>
        <taxon>Chlorellales</taxon>
        <taxon>Chlorellaceae</taxon>
        <taxon>Chlorella clade</taxon>
        <taxon>Chlorella</taxon>
    </lineage>
</organism>
<dbReference type="PANTHER" id="PTHR24346">
    <property type="entry name" value="MAP/MICROTUBULE AFFINITY-REGULATING KINASE"/>
    <property type="match status" value="1"/>
</dbReference>
<keyword evidence="1" id="KW-0723">Serine/threonine-protein kinase</keyword>
<evidence type="ECO:0000256" key="4">
    <source>
        <dbReference type="ARBA" id="ARBA00022777"/>
    </source>
</evidence>
<dbReference type="InterPro" id="IPR000719">
    <property type="entry name" value="Prot_kinase_dom"/>
</dbReference>
<keyword evidence="4" id="KW-0418">Kinase</keyword>
<feature type="region of interest" description="Disordered" evidence="6">
    <location>
        <begin position="400"/>
        <end position="433"/>
    </location>
</feature>
<dbReference type="GO" id="GO:0005737">
    <property type="term" value="C:cytoplasm"/>
    <property type="evidence" value="ECO:0007669"/>
    <property type="project" value="TreeGrafter"/>
</dbReference>
<evidence type="ECO:0000313" key="9">
    <source>
        <dbReference type="Proteomes" id="UP001205105"/>
    </source>
</evidence>
<keyword evidence="9" id="KW-1185">Reference proteome</keyword>
<feature type="domain" description="Protein kinase" evidence="7">
    <location>
        <begin position="79"/>
        <end position="376"/>
    </location>
</feature>
<sequence>MDSEQTQPANPHAKRPRQQVTFAGALVQLLAQRCGGSTAAPTPAALAVARWKAKRRNLSPQQLAGLCEALERTPAAAKYRLLRPLSRGAFGSVVLAVQQNSGEQCAIKAMRIGPSHDTKDILREIMHHEKLLHAHVVRFKEVFAAPPYLCIAMEYVSGGRQRLLLAAFKSAYCIDQHACSQPYLCVAMDYVSGGDLLDYINAQRSGVAEDEARYIFQQLILAVDYCHRNTLLVRSKPSLPMVKLCDFGYAKGLEDSAPSTRAGTFHYVAPEVLLNQPGYSYDGMKADIWSCGVLLYVMLFVSFPFAEPNNASSGGGGPVNEADQMRKMLRRMMAGDFTFPTWKPVSPECEDLIARMLTPDHAARCTIAEIKQHPWFQKNLLPGTLEYNDKVLSIKRVLPQSEAESRQLPEGSSTSAAYDSFAVESDEDEELAG</sequence>
<dbReference type="GO" id="GO:0004674">
    <property type="term" value="F:protein serine/threonine kinase activity"/>
    <property type="evidence" value="ECO:0007669"/>
    <property type="project" value="UniProtKB-KW"/>
</dbReference>
<evidence type="ECO:0000259" key="7">
    <source>
        <dbReference type="PROSITE" id="PS50011"/>
    </source>
</evidence>
<keyword evidence="2" id="KW-0808">Transferase</keyword>
<comment type="caution">
    <text evidence="8">The sequence shown here is derived from an EMBL/GenBank/DDBJ whole genome shotgun (WGS) entry which is preliminary data.</text>
</comment>
<accession>A0AAD5DY52</accession>
<keyword evidence="3" id="KW-0547">Nucleotide-binding</keyword>
<keyword evidence="5" id="KW-0067">ATP-binding</keyword>
<dbReference type="Proteomes" id="UP001205105">
    <property type="component" value="Unassembled WGS sequence"/>
</dbReference>
<evidence type="ECO:0000313" key="8">
    <source>
        <dbReference type="EMBL" id="KAI7845757.1"/>
    </source>
</evidence>
<reference evidence="8" key="1">
    <citation type="submission" date="2020-11" db="EMBL/GenBank/DDBJ databases">
        <title>Chlorella ohadii genome sequencing and assembly.</title>
        <authorList>
            <person name="Murik O."/>
            <person name="Treves H."/>
            <person name="Kedem I."/>
            <person name="Shotland Y."/>
            <person name="Kaplan A."/>
        </authorList>
    </citation>
    <scope>NUCLEOTIDE SEQUENCE</scope>
    <source>
        <strain evidence="8">1</strain>
    </source>
</reference>
<evidence type="ECO:0000256" key="6">
    <source>
        <dbReference type="SAM" id="MobiDB-lite"/>
    </source>
</evidence>
<gene>
    <name evidence="8" type="ORF">COHA_000672</name>
</gene>
<proteinExistence type="predicted"/>
<dbReference type="Gene3D" id="1.10.510.10">
    <property type="entry name" value="Transferase(Phosphotransferase) domain 1"/>
    <property type="match status" value="1"/>
</dbReference>
<evidence type="ECO:0000256" key="5">
    <source>
        <dbReference type="ARBA" id="ARBA00022840"/>
    </source>
</evidence>
<dbReference type="AlphaFoldDB" id="A0AAD5DY52"/>
<dbReference type="PROSITE" id="PS50011">
    <property type="entry name" value="PROTEIN_KINASE_DOM"/>
    <property type="match status" value="1"/>
</dbReference>
<dbReference type="GO" id="GO:0005524">
    <property type="term" value="F:ATP binding"/>
    <property type="evidence" value="ECO:0007669"/>
    <property type="project" value="UniProtKB-KW"/>
</dbReference>
<dbReference type="GO" id="GO:0035556">
    <property type="term" value="P:intracellular signal transduction"/>
    <property type="evidence" value="ECO:0007669"/>
    <property type="project" value="TreeGrafter"/>
</dbReference>
<dbReference type="Gene3D" id="3.30.200.20">
    <property type="entry name" value="Phosphorylase Kinase, domain 1"/>
    <property type="match status" value="1"/>
</dbReference>
<dbReference type="PANTHER" id="PTHR24346:SF82">
    <property type="entry name" value="KP78A-RELATED"/>
    <property type="match status" value="1"/>
</dbReference>
<protein>
    <recommendedName>
        <fullName evidence="7">Protein kinase domain-containing protein</fullName>
    </recommendedName>
</protein>
<evidence type="ECO:0000256" key="2">
    <source>
        <dbReference type="ARBA" id="ARBA00022679"/>
    </source>
</evidence>
<dbReference type="Pfam" id="PF00069">
    <property type="entry name" value="Pkinase"/>
    <property type="match status" value="2"/>
</dbReference>
<name>A0AAD5DY52_9CHLO</name>
<evidence type="ECO:0000256" key="3">
    <source>
        <dbReference type="ARBA" id="ARBA00022741"/>
    </source>
</evidence>
<feature type="compositionally biased region" description="Acidic residues" evidence="6">
    <location>
        <begin position="424"/>
        <end position="433"/>
    </location>
</feature>
<dbReference type="SUPFAM" id="SSF56112">
    <property type="entry name" value="Protein kinase-like (PK-like)"/>
    <property type="match status" value="2"/>
</dbReference>
<dbReference type="EMBL" id="JADXDR010000013">
    <property type="protein sequence ID" value="KAI7845757.1"/>
    <property type="molecule type" value="Genomic_DNA"/>
</dbReference>
<dbReference type="InterPro" id="IPR011009">
    <property type="entry name" value="Kinase-like_dom_sf"/>
</dbReference>
<evidence type="ECO:0000256" key="1">
    <source>
        <dbReference type="ARBA" id="ARBA00022527"/>
    </source>
</evidence>